<proteinExistence type="inferred from homology"/>
<organism evidence="16 17">
    <name type="scientific">Aspergillus sclerotialis</name>
    <dbReference type="NCBI Taxonomy" id="2070753"/>
    <lineage>
        <taxon>Eukaryota</taxon>
        <taxon>Fungi</taxon>
        <taxon>Dikarya</taxon>
        <taxon>Ascomycota</taxon>
        <taxon>Pezizomycotina</taxon>
        <taxon>Eurotiomycetes</taxon>
        <taxon>Eurotiomycetidae</taxon>
        <taxon>Eurotiales</taxon>
        <taxon>Aspergillaceae</taxon>
        <taxon>Aspergillus</taxon>
        <taxon>Aspergillus subgen. Polypaecilum</taxon>
    </lineage>
</organism>
<protein>
    <recommendedName>
        <fullName evidence="5">Aspergillopepsin-1</fullName>
        <ecNumber evidence="4">3.4.23.18</ecNumber>
    </recommendedName>
    <alternativeName>
        <fullName evidence="10">Aspergillopepsin I</fullName>
    </alternativeName>
    <alternativeName>
        <fullName evidence="11">Aspergillopeptidase A</fullName>
    </alternativeName>
</protein>
<dbReference type="PANTHER" id="PTHR47966">
    <property type="entry name" value="BETA-SITE APP-CLEAVING ENZYME, ISOFORM A-RELATED"/>
    <property type="match status" value="1"/>
</dbReference>
<dbReference type="InterPro" id="IPR001461">
    <property type="entry name" value="Aspartic_peptidase_A1"/>
</dbReference>
<dbReference type="Gene3D" id="2.40.70.10">
    <property type="entry name" value="Acid Proteases"/>
    <property type="match status" value="2"/>
</dbReference>
<evidence type="ECO:0000256" key="11">
    <source>
        <dbReference type="ARBA" id="ARBA00033457"/>
    </source>
</evidence>
<comment type="similarity">
    <text evidence="3 13">Belongs to the peptidase A1 family.</text>
</comment>
<dbReference type="Proteomes" id="UP000266188">
    <property type="component" value="Unassembled WGS sequence"/>
</dbReference>
<name>A0A3A2ZKK6_9EURO</name>
<dbReference type="STRING" id="2070753.A0A3A2ZKK6"/>
<dbReference type="OrthoDB" id="2747330at2759"/>
<evidence type="ECO:0000256" key="12">
    <source>
        <dbReference type="PIRSR" id="PIRSR601461-1"/>
    </source>
</evidence>
<keyword evidence="8 13" id="KW-0064">Aspartyl protease</keyword>
<dbReference type="FunFam" id="2.40.70.10:FF:000026">
    <property type="entry name" value="Endothiapepsin"/>
    <property type="match status" value="1"/>
</dbReference>
<evidence type="ECO:0000256" key="8">
    <source>
        <dbReference type="ARBA" id="ARBA00022750"/>
    </source>
</evidence>
<dbReference type="AlphaFoldDB" id="A0A3A2ZKK6"/>
<feature type="domain" description="Peptidase A1" evidence="15">
    <location>
        <begin position="91"/>
        <end position="397"/>
    </location>
</feature>
<keyword evidence="9 13" id="KW-0378">Hydrolase</keyword>
<dbReference type="InterPro" id="IPR033121">
    <property type="entry name" value="PEPTIDASE_A1"/>
</dbReference>
<dbReference type="PRINTS" id="PR00792">
    <property type="entry name" value="PEPSIN"/>
</dbReference>
<feature type="signal peptide" evidence="14">
    <location>
        <begin position="1"/>
        <end position="20"/>
    </location>
</feature>
<evidence type="ECO:0000313" key="16">
    <source>
        <dbReference type="EMBL" id="RJE23728.1"/>
    </source>
</evidence>
<evidence type="ECO:0000313" key="17">
    <source>
        <dbReference type="Proteomes" id="UP000266188"/>
    </source>
</evidence>
<dbReference type="GO" id="GO:0005576">
    <property type="term" value="C:extracellular region"/>
    <property type="evidence" value="ECO:0007669"/>
    <property type="project" value="UniProtKB-SubCell"/>
</dbReference>
<evidence type="ECO:0000256" key="3">
    <source>
        <dbReference type="ARBA" id="ARBA00007447"/>
    </source>
</evidence>
<keyword evidence="14" id="KW-0732">Signal</keyword>
<dbReference type="CDD" id="cd06097">
    <property type="entry name" value="Aspergillopepsin_like"/>
    <property type="match status" value="1"/>
</dbReference>
<dbReference type="PANTHER" id="PTHR47966:SF2">
    <property type="entry name" value="ASPERGILLOPEPSIN-1-RELATED"/>
    <property type="match status" value="1"/>
</dbReference>
<gene>
    <name evidence="16" type="ORF">PHISCL_03921</name>
</gene>
<evidence type="ECO:0000256" key="6">
    <source>
        <dbReference type="ARBA" id="ARBA00022525"/>
    </source>
</evidence>
<dbReference type="Pfam" id="PF00026">
    <property type="entry name" value="Asp"/>
    <property type="match status" value="1"/>
</dbReference>
<feature type="chain" id="PRO_5017445900" description="Aspergillopepsin-1" evidence="14">
    <location>
        <begin position="21"/>
        <end position="400"/>
    </location>
</feature>
<evidence type="ECO:0000256" key="13">
    <source>
        <dbReference type="RuleBase" id="RU000454"/>
    </source>
</evidence>
<feature type="active site" evidence="12">
    <location>
        <position position="107"/>
    </location>
</feature>
<dbReference type="PROSITE" id="PS00141">
    <property type="entry name" value="ASP_PROTEASE"/>
    <property type="match status" value="2"/>
</dbReference>
<dbReference type="EMBL" id="MVGC01000107">
    <property type="protein sequence ID" value="RJE23728.1"/>
    <property type="molecule type" value="Genomic_DNA"/>
</dbReference>
<accession>A0A3A2ZKK6</accession>
<dbReference type="SUPFAM" id="SSF50630">
    <property type="entry name" value="Acid proteases"/>
    <property type="match status" value="1"/>
</dbReference>
<dbReference type="InterPro" id="IPR021109">
    <property type="entry name" value="Peptidase_aspartic_dom_sf"/>
</dbReference>
<comment type="subcellular location">
    <subcellularLocation>
        <location evidence="2">Secreted</location>
    </subcellularLocation>
</comment>
<evidence type="ECO:0000256" key="4">
    <source>
        <dbReference type="ARBA" id="ARBA00013210"/>
    </source>
</evidence>
<evidence type="ECO:0000256" key="9">
    <source>
        <dbReference type="ARBA" id="ARBA00022801"/>
    </source>
</evidence>
<reference evidence="17" key="1">
    <citation type="submission" date="2017-02" db="EMBL/GenBank/DDBJ databases">
        <authorList>
            <person name="Tafer H."/>
            <person name="Lopandic K."/>
        </authorList>
    </citation>
    <scope>NUCLEOTIDE SEQUENCE [LARGE SCALE GENOMIC DNA]</scope>
    <source>
        <strain evidence="17">CBS 366.77</strain>
    </source>
</reference>
<sequence>MVVITQITTVLVGLSAIASAVPMAHPPIHRPRKAFTVNQVSRPLEKTKKVNLPGMYANALAKFGGQVPANVKEAASKGSAVATPEQYDMAYLTPVKVGKSTLHLDIDTGSADLWVFSDELPQTAQTGHDVYVPSSNATKMSGSSWSISYGDGSSASGDVYKDVVDVGGVTAQRQAVEAASKISQQFVQDRDNDGLLGLSFSSLNTIKPKPQTTFFDTVKGDLDSPLFAVTLKYHAPGSYDFGYLDKTKYKDSITYTQVDNSKGFWMFSASGYGVGDSQPNSNGIDGIADTGTTLLLLPDSVVDDYYKNVQGAKNNPQAGGYAFDCNTELPDFTVVIGDYKAVVPGKYINYAPLNEGGSTCFGGIQSNSGLGFSIFGDIFLKSQYVVFDSNGPRLGFAPQA</sequence>
<feature type="active site" evidence="12">
    <location>
        <position position="289"/>
    </location>
</feature>
<dbReference type="EC" id="3.4.23.18" evidence="4"/>
<evidence type="ECO:0000256" key="2">
    <source>
        <dbReference type="ARBA" id="ARBA00004613"/>
    </source>
</evidence>
<dbReference type="InterPro" id="IPR034163">
    <property type="entry name" value="Aspergillopepsin-like_cat_dom"/>
</dbReference>
<dbReference type="GO" id="GO:0004190">
    <property type="term" value="F:aspartic-type endopeptidase activity"/>
    <property type="evidence" value="ECO:0007669"/>
    <property type="project" value="UniProtKB-KW"/>
</dbReference>
<keyword evidence="6" id="KW-0964">Secreted</keyword>
<dbReference type="FunFam" id="2.40.70.10:FF:000024">
    <property type="entry name" value="Endothiapepsin"/>
    <property type="match status" value="1"/>
</dbReference>
<evidence type="ECO:0000256" key="10">
    <source>
        <dbReference type="ARBA" id="ARBA00029931"/>
    </source>
</evidence>
<comment type="caution">
    <text evidence="16">The sequence shown here is derived from an EMBL/GenBank/DDBJ whole genome shotgun (WGS) entry which is preliminary data.</text>
</comment>
<evidence type="ECO:0000256" key="1">
    <source>
        <dbReference type="ARBA" id="ARBA00000391"/>
    </source>
</evidence>
<dbReference type="InterPro" id="IPR001969">
    <property type="entry name" value="Aspartic_peptidase_AS"/>
</dbReference>
<dbReference type="PROSITE" id="PS51767">
    <property type="entry name" value="PEPTIDASE_A1"/>
    <property type="match status" value="1"/>
</dbReference>
<evidence type="ECO:0000256" key="7">
    <source>
        <dbReference type="ARBA" id="ARBA00022670"/>
    </source>
</evidence>
<evidence type="ECO:0000256" key="14">
    <source>
        <dbReference type="SAM" id="SignalP"/>
    </source>
</evidence>
<comment type="catalytic activity">
    <reaction evidence="1">
        <text>Hydrolysis of proteins with broad specificity. Generally favors hydrophobic residues in P1 and P1', but also accepts Lys in P1, which leads to activation of trypsinogen. Does not clot milk.</text>
        <dbReference type="EC" id="3.4.23.18"/>
    </reaction>
</comment>
<evidence type="ECO:0000256" key="5">
    <source>
        <dbReference type="ARBA" id="ARBA00020252"/>
    </source>
</evidence>
<keyword evidence="17" id="KW-1185">Reference proteome</keyword>
<dbReference type="GO" id="GO:0006508">
    <property type="term" value="P:proteolysis"/>
    <property type="evidence" value="ECO:0007669"/>
    <property type="project" value="UniProtKB-KW"/>
</dbReference>
<evidence type="ECO:0000259" key="15">
    <source>
        <dbReference type="PROSITE" id="PS51767"/>
    </source>
</evidence>
<keyword evidence="7 13" id="KW-0645">Protease</keyword>